<keyword evidence="18" id="KW-0325">Glycoprotein</keyword>
<dbReference type="InterPro" id="IPR055408">
    <property type="entry name" value="HEAT_MROH2B-like"/>
</dbReference>
<keyword evidence="16 22" id="KW-0472">Membrane</keyword>
<comment type="subcellular location">
    <subcellularLocation>
        <location evidence="3">Endoplasmic reticulum membrane</location>
        <topology evidence="3">Single-pass type II membrane protein</topology>
    </subcellularLocation>
    <subcellularLocation>
        <location evidence="2">Golgi apparatus membrane</location>
        <topology evidence="2">Single-pass type II membrane protein</topology>
    </subcellularLocation>
</comment>
<evidence type="ECO:0000256" key="10">
    <source>
        <dbReference type="ARBA" id="ARBA00022723"/>
    </source>
</evidence>
<evidence type="ECO:0000256" key="17">
    <source>
        <dbReference type="ARBA" id="ARBA00023157"/>
    </source>
</evidence>
<evidence type="ECO:0000256" key="5">
    <source>
        <dbReference type="ARBA" id="ARBA00010271"/>
    </source>
</evidence>
<keyword evidence="30" id="KW-1185">Reference proteome</keyword>
<dbReference type="Proteomes" id="UP000729913">
    <property type="component" value="Unassembled WGS sequence"/>
</dbReference>
<dbReference type="Pfam" id="PF09258">
    <property type="entry name" value="Glyco_transf_64"/>
    <property type="match status" value="1"/>
</dbReference>
<keyword evidence="10" id="KW-0479">Metal-binding</keyword>
<evidence type="ECO:0000256" key="4">
    <source>
        <dbReference type="ARBA" id="ARBA00004922"/>
    </source>
</evidence>
<feature type="domain" description="Exostosin GT47" evidence="23">
    <location>
        <begin position="99"/>
        <end position="368"/>
    </location>
</feature>
<evidence type="ECO:0000256" key="22">
    <source>
        <dbReference type="SAM" id="Phobius"/>
    </source>
</evidence>
<feature type="domain" description="MROH2B-like HEAT-repeats" evidence="26">
    <location>
        <begin position="940"/>
        <end position="1291"/>
    </location>
</feature>
<evidence type="ECO:0000259" key="27">
    <source>
        <dbReference type="Pfam" id="PF23221"/>
    </source>
</evidence>
<dbReference type="InterPro" id="IPR040911">
    <property type="entry name" value="Exostosin_GT47"/>
</dbReference>
<feature type="compositionally biased region" description="Low complexity" evidence="21">
    <location>
        <begin position="728"/>
        <end position="742"/>
    </location>
</feature>
<evidence type="ECO:0000256" key="1">
    <source>
        <dbReference type="ARBA" id="ARBA00001936"/>
    </source>
</evidence>
<dbReference type="GO" id="GO:0046872">
    <property type="term" value="F:metal ion binding"/>
    <property type="evidence" value="ECO:0007669"/>
    <property type="project" value="UniProtKB-KW"/>
</dbReference>
<keyword evidence="9 22" id="KW-0812">Transmembrane</keyword>
<evidence type="ECO:0000259" key="25">
    <source>
        <dbReference type="Pfam" id="PF21047"/>
    </source>
</evidence>
<evidence type="ECO:0000256" key="21">
    <source>
        <dbReference type="SAM" id="MobiDB-lite"/>
    </source>
</evidence>
<dbReference type="Pfam" id="PF23221">
    <property type="entry name" value="HEAT_MROH2B_1st"/>
    <property type="match status" value="1"/>
</dbReference>
<evidence type="ECO:0000256" key="2">
    <source>
        <dbReference type="ARBA" id="ARBA00004323"/>
    </source>
</evidence>
<keyword evidence="17" id="KW-1015">Disulfide bond</keyword>
<evidence type="ECO:0000256" key="20">
    <source>
        <dbReference type="ARBA" id="ARBA00069568"/>
    </source>
</evidence>
<protein>
    <recommendedName>
        <fullName evidence="20">Exostosin-2</fullName>
        <ecNumber evidence="6">2.4.1.224</ecNumber>
    </recommendedName>
</protein>
<feature type="domain" description="Maestro-like HEAT-repeats" evidence="25">
    <location>
        <begin position="1576"/>
        <end position="1800"/>
    </location>
</feature>
<comment type="similarity">
    <text evidence="5">Belongs to the glycosyltransferase 47 family.</text>
</comment>
<keyword evidence="15" id="KW-0333">Golgi apparatus</keyword>
<dbReference type="FunFam" id="3.90.550.10:FF:000035">
    <property type="entry name" value="Putative Exostosin-2"/>
    <property type="match status" value="1"/>
</dbReference>
<name>A0A8J5USF2_9HYME</name>
<dbReference type="PANTHER" id="PTHR48261:SF5">
    <property type="entry name" value="EXOSTOSIN GLYCOSYLTRANSFERASE 2"/>
    <property type="match status" value="1"/>
</dbReference>
<accession>A0A8J5USF2</accession>
<keyword evidence="14 22" id="KW-1133">Transmembrane helix</keyword>
<comment type="caution">
    <text evidence="29">The sequence shown here is derived from an EMBL/GenBank/DDBJ whole genome shotgun (WGS) entry which is preliminary data.</text>
</comment>
<keyword evidence="8" id="KW-0808">Transferase</keyword>
<comment type="pathway">
    <text evidence="4">Protein modification; protein glycosylation.</text>
</comment>
<feature type="domain" description="Maestro/Maestro-like HEAT-repeats" evidence="28">
    <location>
        <begin position="2013"/>
        <end position="2287"/>
    </location>
</feature>
<dbReference type="InterPro" id="IPR015338">
    <property type="entry name" value="GT64_dom"/>
</dbReference>
<evidence type="ECO:0000256" key="19">
    <source>
        <dbReference type="ARBA" id="ARBA00023211"/>
    </source>
</evidence>
<evidence type="ECO:0000256" key="8">
    <source>
        <dbReference type="ARBA" id="ARBA00022679"/>
    </source>
</evidence>
<evidence type="ECO:0000313" key="30">
    <source>
        <dbReference type="Proteomes" id="UP000729913"/>
    </source>
</evidence>
<evidence type="ECO:0000256" key="3">
    <source>
        <dbReference type="ARBA" id="ARBA00004648"/>
    </source>
</evidence>
<dbReference type="GO" id="GO:0015012">
    <property type="term" value="P:heparan sulfate proteoglycan biosynthetic process"/>
    <property type="evidence" value="ECO:0007669"/>
    <property type="project" value="UniProtKB-ARBA"/>
</dbReference>
<dbReference type="GO" id="GO:0000139">
    <property type="term" value="C:Golgi membrane"/>
    <property type="evidence" value="ECO:0007669"/>
    <property type="project" value="UniProtKB-SubCell"/>
</dbReference>
<dbReference type="GO" id="GO:0050508">
    <property type="term" value="F:glucuronosyl-N-acetylglucosaminyl-proteoglycan 4-alpha-N-acetylglucosaminyltransferase activity"/>
    <property type="evidence" value="ECO:0007669"/>
    <property type="project" value="UniProtKB-EC"/>
</dbReference>
<evidence type="ECO:0000256" key="18">
    <source>
        <dbReference type="ARBA" id="ARBA00023180"/>
    </source>
</evidence>
<comment type="cofactor">
    <cofactor evidence="1">
        <name>Mn(2+)</name>
        <dbReference type="ChEBI" id="CHEBI:29035"/>
    </cofactor>
</comment>
<evidence type="ECO:0000256" key="16">
    <source>
        <dbReference type="ARBA" id="ARBA00023136"/>
    </source>
</evidence>
<evidence type="ECO:0000256" key="9">
    <source>
        <dbReference type="ARBA" id="ARBA00022692"/>
    </source>
</evidence>
<reference evidence="29" key="1">
    <citation type="submission" date="2020-03" db="EMBL/GenBank/DDBJ databases">
        <authorList>
            <person name="Chebbi M.A."/>
            <person name="Drezen J.M."/>
        </authorList>
    </citation>
    <scope>NUCLEOTIDE SEQUENCE</scope>
    <source>
        <tissue evidence="29">Whole body</tissue>
    </source>
</reference>
<dbReference type="GO" id="GO:0015020">
    <property type="term" value="F:glucuronosyltransferase activity"/>
    <property type="evidence" value="ECO:0007669"/>
    <property type="project" value="UniProtKB-ARBA"/>
</dbReference>
<evidence type="ECO:0000256" key="6">
    <source>
        <dbReference type="ARBA" id="ARBA00012194"/>
    </source>
</evidence>
<dbReference type="EC" id="2.4.1.224" evidence="6"/>
<dbReference type="Pfam" id="PF23227">
    <property type="entry name" value="HEAT_MROH2B_C"/>
    <property type="match status" value="1"/>
</dbReference>
<dbReference type="InterPro" id="IPR056282">
    <property type="entry name" value="MROH2B-like_N_HEAT"/>
</dbReference>
<dbReference type="Pfam" id="PF21047">
    <property type="entry name" value="HEAT_Maestro"/>
    <property type="match status" value="1"/>
</dbReference>
<keyword evidence="19" id="KW-0464">Manganese</keyword>
<proteinExistence type="inferred from homology"/>
<sequence>MTPYFLRKNHQLVSSYHRNIILSLFTIVTSALTLTIIYHLFGYVNTSKEVIYSRISIDAETLASLPQVTVPRSLKSSPKNLTCTHFTCFNVYRCGQEGSKLLIYVYPVESFLDEDGTIINNLSREFLQILQAIIRSKFYTPDPYQACLFVPSIDTLNQNRLNVQAVGRALASLEFWNHGENHLIFNLVSGVFPDYNTSLDVDIGKAILAGAGFSTLTFRNNFDLSIPVFTSRNALVPGTESEGKHLIISAQININIAFEQDLQDINTNNEILILHPCLNHNPMSSSVRCSNSRVYKYPDVLTSGIFCLVIRSARYGQTVLMDSLAAGCIPVVISDSIVMPFGNLIDWRRAAVFVREVDILGVISTLKNISATRIEELRSQGQWLWNRYLNSVDAIVNTGLEIINDRIFPQESKDYNYWNSRVSSSPLFLPVTAPKTHGFTAVILTYDRVELLFSLITKIAQVPSLSKILVVWNNVKKDPPVSGRWPKVNKSLQVIRTKENKLSNRFYPYDEIETEAVLSIDDDIVMLTADELEFAYEVWREFPDRIVGFPSRTHTWDNETQCWRYESEWTNVISMVLTGAAFHHKYWMYLYTTSMPGDIKRWVDAHMNCEDIAMNFLIANTTGKSPIKVTPKKKFRCPECTNTEMLSADLAHMAERTRCINKFTRIYGHMPLSDQVTCCINESIRKISTRSPTVVLHATIYYFELHKKITAAHTSAILRIITDTLNSNSSTNSSTNPNDNINATDNCNDNEESSSSRETLEMPTLADSIAELAVEKLSEFEVEATEVLVALGNRYCNQAIGNILNKFEFGSIPKSSAMIRVLGLIAASNPYDVVPFIKLTLTFVLPFLNQAQEEHQKLALCFVVEKFAEAINEYLGNLDMNSESRITRDSFTEEASFVFEFLTSSSWMKPASATKNRLAKAVLSALCPILLLLPTGKNLNETIKLIPSVLNFCKHPTTRFAATKLIATILIDNDRHNDSQARELLRPHLAPIQQILFELVNVTPAFETRSSLSRDALLTHYEVLQCYRAIVTFYPEEGLDLVLHHLRSPAPQSHRGRALVIIRHLINTLPTEDDLSLQRIALSIQSILGDSGGATVRHLAGPIIALLAHPSLNLLPSQRANLICFIIIRCGDDTESQAYEEALFLLANTVAGAENWLWTALLKALLDPTYSLAVVPILRGLAALVGKVVHQMDNEGNNSFKEFSGPKVLKRCLELLDDDKNCMAVISFLKSAAPLFGHQLKPEWDISLGKISSLLEEGNDDWKHQMVELMGTSRLLESADWAGKLSNEMVQGETIKSSTTIFLAAVTDNPNHLSVLVDMSRLNPFNEVYSRAVGIAAKRYLSVIITKMQEACDVIDSQNNSTKLFGLMKNSVAISVVEATKASLLRCYGEIFATVKNPELVYKIYIAKNKHVLPWIVTQLTDCKEVTTKEAGLFALEQLAKIIAAKPNSDQDLTSSTTVPSLSKVSCLATLLSLLQSHTGYRPIQLYPQLLKTMIALLKVPPMLTDGDQQVLMGTILDKVIGASAEIDLILKKESKNHVVQRLGAVSSEIVGDSANNLAEFVEIIMPWMQSKTPAERKMTLLVLRTTLKSYCHSLKYTYPEGKLKAGKLLGRIICWSADSERLLRPIIIDSLALTLEIAARHHSSGHQFVEGSNDLEESKLRLISEDIKSPDDVYEGVLMLAKTVCQRVTPGEVVAMAEGFIEGLLLREENSLAAGISLSQLFRIRGDEIPRSDLYLIDNIVTQMRQIENASCRHAAATAIKSLTVHHPEEVIEHLLHQPLPPDRGTEESWRELGSDEETGLVAVDFLVNRLENNNLFAEAPSPTNGSLANRSDVNKTASLASLAAVIALGHVLQSAKSELLISSRLAELITSLIKYLAGWLHADTPASVLSTKFGFVPNRKACKLNPYRQVYTVLTNLLTVIDINVASGLLNDNPRFESDTQASDSLISTVRSVLRCLGRKAGSKDDLLISVAQSIGKLVTSQIATQRAVAIAFYGELIGQVDADPIWLDSIITTLLEARSDSSFLVRKLAIQGLSNIHKLDAQQLNEFYDNSVAALLDGLEELPTNGGLVAGGGSQVILESLRGLETLLGLQTPGRAISPRVVLSLKSFVDKQDNWDMRLAAVGALGAVSRGWLKSLKTYDDDDVTDHLLGCLPCLTVRLEDVNSLVAKAARETLVSFSNLLQSSSLAQVIRGHLSSSVNAEFNVENFYRELVKVLVIDLPVRAQEMRNAMVRGYSRSEVAATRATAVLILGFFGQPRPEDVQRMLQLLKDKDNSVKSRAARALAFGFTT</sequence>
<evidence type="ECO:0000256" key="7">
    <source>
        <dbReference type="ARBA" id="ARBA00022676"/>
    </source>
</evidence>
<feature type="region of interest" description="Disordered" evidence="21">
    <location>
        <begin position="728"/>
        <end position="760"/>
    </location>
</feature>
<feature type="domain" description="MROH2B-like N-terminal HEAT-repeats" evidence="27">
    <location>
        <begin position="767"/>
        <end position="929"/>
    </location>
</feature>
<evidence type="ECO:0000256" key="14">
    <source>
        <dbReference type="ARBA" id="ARBA00022989"/>
    </source>
</evidence>
<keyword evidence="12" id="KW-0256">Endoplasmic reticulum</keyword>
<dbReference type="InterPro" id="IPR048465">
    <property type="entry name" value="Maestro-like_HEAT"/>
</dbReference>
<feature type="domain" description="Glycosyl transferase 64" evidence="24">
    <location>
        <begin position="439"/>
        <end position="675"/>
    </location>
</feature>
<organism evidence="29 30">
    <name type="scientific">Cotesia typhae</name>
    <dbReference type="NCBI Taxonomy" id="2053667"/>
    <lineage>
        <taxon>Eukaryota</taxon>
        <taxon>Metazoa</taxon>
        <taxon>Ecdysozoa</taxon>
        <taxon>Arthropoda</taxon>
        <taxon>Hexapoda</taxon>
        <taxon>Insecta</taxon>
        <taxon>Pterygota</taxon>
        <taxon>Neoptera</taxon>
        <taxon>Endopterygota</taxon>
        <taxon>Hymenoptera</taxon>
        <taxon>Apocrita</taxon>
        <taxon>Ichneumonoidea</taxon>
        <taxon>Braconidae</taxon>
        <taxon>Microgastrinae</taxon>
        <taxon>Cotesia</taxon>
    </lineage>
</organism>
<keyword evidence="11" id="KW-0677">Repeat</keyword>
<evidence type="ECO:0000256" key="11">
    <source>
        <dbReference type="ARBA" id="ARBA00022737"/>
    </source>
</evidence>
<gene>
    <name evidence="29" type="ORF">G9C98_008125</name>
</gene>
<evidence type="ECO:0000256" key="12">
    <source>
        <dbReference type="ARBA" id="ARBA00022824"/>
    </source>
</evidence>
<dbReference type="Pfam" id="PF03016">
    <property type="entry name" value="Exostosin_GT47"/>
    <property type="match status" value="1"/>
</dbReference>
<evidence type="ECO:0000259" key="26">
    <source>
        <dbReference type="Pfam" id="PF23210"/>
    </source>
</evidence>
<keyword evidence="7" id="KW-0328">Glycosyltransferase</keyword>
<reference evidence="29" key="2">
    <citation type="submission" date="2021-04" db="EMBL/GenBank/DDBJ databases">
        <title>Genome-wide patterns of bracovirus chromosomal integration into multiple host tissues during parasitism.</title>
        <authorList>
            <person name="Chebbi M.A.C."/>
        </authorList>
    </citation>
    <scope>NUCLEOTIDE SEQUENCE</scope>
    <source>
        <tissue evidence="29">Whole body</tissue>
    </source>
</reference>
<evidence type="ECO:0000259" key="28">
    <source>
        <dbReference type="Pfam" id="PF23227"/>
    </source>
</evidence>
<feature type="transmembrane region" description="Helical" evidence="22">
    <location>
        <begin position="20"/>
        <end position="41"/>
    </location>
</feature>
<dbReference type="PANTHER" id="PTHR48261">
    <property type="entry name" value="ACETYLGLUCOSAMINYLTRANSFERASE"/>
    <property type="match status" value="1"/>
</dbReference>
<evidence type="ECO:0000256" key="13">
    <source>
        <dbReference type="ARBA" id="ARBA00022968"/>
    </source>
</evidence>
<evidence type="ECO:0000259" key="23">
    <source>
        <dbReference type="Pfam" id="PF03016"/>
    </source>
</evidence>
<evidence type="ECO:0000256" key="15">
    <source>
        <dbReference type="ARBA" id="ARBA00023034"/>
    </source>
</evidence>
<dbReference type="InterPro" id="IPR055406">
    <property type="entry name" value="HEAT_Maestro"/>
</dbReference>
<dbReference type="InterPro" id="IPR004263">
    <property type="entry name" value="Exostosin"/>
</dbReference>
<dbReference type="GO" id="GO:0005789">
    <property type="term" value="C:endoplasmic reticulum membrane"/>
    <property type="evidence" value="ECO:0007669"/>
    <property type="project" value="UniProtKB-SubCell"/>
</dbReference>
<dbReference type="OrthoDB" id="1884734at2759"/>
<evidence type="ECO:0000259" key="24">
    <source>
        <dbReference type="Pfam" id="PF09258"/>
    </source>
</evidence>
<evidence type="ECO:0000313" key="29">
    <source>
        <dbReference type="EMBL" id="KAG8039482.1"/>
    </source>
</evidence>
<dbReference type="EMBL" id="JAAOIC020000035">
    <property type="protein sequence ID" value="KAG8039482.1"/>
    <property type="molecule type" value="Genomic_DNA"/>
</dbReference>
<keyword evidence="13" id="KW-0735">Signal-anchor</keyword>
<dbReference type="Pfam" id="PF23210">
    <property type="entry name" value="HEAT_Maestro_2"/>
    <property type="match status" value="1"/>
</dbReference>